<evidence type="ECO:0000256" key="1">
    <source>
        <dbReference type="SAM" id="MobiDB-lite"/>
    </source>
</evidence>
<keyword evidence="2" id="KW-1133">Transmembrane helix</keyword>
<keyword evidence="4" id="KW-1185">Reference proteome</keyword>
<keyword evidence="2" id="KW-0472">Membrane</keyword>
<keyword evidence="2" id="KW-0812">Transmembrane</keyword>
<feature type="compositionally biased region" description="Basic and acidic residues" evidence="1">
    <location>
        <begin position="109"/>
        <end position="129"/>
    </location>
</feature>
<sequence>MGVPFSHEVQKASEHIDNIAPTVVTALRNIDTIVPYVKFALVASILASIILSILIVTLLIAVIALLITVNPDLAEERKRLVTPALKAWLKVPSMLVGNSPATPTGESETAERRPTGILEKRTNIEDKGVHLQGRRRASPR</sequence>
<dbReference type="OrthoDB" id="3647at2759"/>
<accession>A0A2J6TK67</accession>
<feature type="transmembrane region" description="Helical" evidence="2">
    <location>
        <begin position="39"/>
        <end position="69"/>
    </location>
</feature>
<name>A0A2J6TK67_9HELO</name>
<evidence type="ECO:0000313" key="3">
    <source>
        <dbReference type="EMBL" id="PMD63400.1"/>
    </source>
</evidence>
<evidence type="ECO:0000313" key="4">
    <source>
        <dbReference type="Proteomes" id="UP000235371"/>
    </source>
</evidence>
<organism evidence="3 4">
    <name type="scientific">Hyaloscypha bicolor E</name>
    <dbReference type="NCBI Taxonomy" id="1095630"/>
    <lineage>
        <taxon>Eukaryota</taxon>
        <taxon>Fungi</taxon>
        <taxon>Dikarya</taxon>
        <taxon>Ascomycota</taxon>
        <taxon>Pezizomycotina</taxon>
        <taxon>Leotiomycetes</taxon>
        <taxon>Helotiales</taxon>
        <taxon>Hyaloscyphaceae</taxon>
        <taxon>Hyaloscypha</taxon>
        <taxon>Hyaloscypha bicolor</taxon>
    </lineage>
</organism>
<dbReference type="InParanoid" id="A0A2J6TK67"/>
<dbReference type="RefSeq" id="XP_024740304.1">
    <property type="nucleotide sequence ID" value="XM_024882761.1"/>
</dbReference>
<dbReference type="AlphaFoldDB" id="A0A2J6TK67"/>
<evidence type="ECO:0000256" key="2">
    <source>
        <dbReference type="SAM" id="Phobius"/>
    </source>
</evidence>
<proteinExistence type="predicted"/>
<gene>
    <name evidence="3" type="ORF">K444DRAFT_627114</name>
</gene>
<dbReference type="Proteomes" id="UP000235371">
    <property type="component" value="Unassembled WGS sequence"/>
</dbReference>
<feature type="region of interest" description="Disordered" evidence="1">
    <location>
        <begin position="96"/>
        <end position="140"/>
    </location>
</feature>
<dbReference type="GeneID" id="36590838"/>
<dbReference type="EMBL" id="KZ613782">
    <property type="protein sequence ID" value="PMD63400.1"/>
    <property type="molecule type" value="Genomic_DNA"/>
</dbReference>
<protein>
    <submittedName>
        <fullName evidence="3">Uncharacterized protein</fullName>
    </submittedName>
</protein>
<reference evidence="3 4" key="1">
    <citation type="submission" date="2016-04" db="EMBL/GenBank/DDBJ databases">
        <title>A degradative enzymes factory behind the ericoid mycorrhizal symbiosis.</title>
        <authorList>
            <consortium name="DOE Joint Genome Institute"/>
            <person name="Martino E."/>
            <person name="Morin E."/>
            <person name="Grelet G."/>
            <person name="Kuo A."/>
            <person name="Kohler A."/>
            <person name="Daghino S."/>
            <person name="Barry K."/>
            <person name="Choi C."/>
            <person name="Cichocki N."/>
            <person name="Clum A."/>
            <person name="Copeland A."/>
            <person name="Hainaut M."/>
            <person name="Haridas S."/>
            <person name="Labutti K."/>
            <person name="Lindquist E."/>
            <person name="Lipzen A."/>
            <person name="Khouja H.-R."/>
            <person name="Murat C."/>
            <person name="Ohm R."/>
            <person name="Olson A."/>
            <person name="Spatafora J."/>
            <person name="Veneault-Fourrey C."/>
            <person name="Henrissat B."/>
            <person name="Grigoriev I."/>
            <person name="Martin F."/>
            <person name="Perotto S."/>
        </authorList>
    </citation>
    <scope>NUCLEOTIDE SEQUENCE [LARGE SCALE GENOMIC DNA]</scope>
    <source>
        <strain evidence="3 4">E</strain>
    </source>
</reference>